<evidence type="ECO:0000256" key="1">
    <source>
        <dbReference type="ARBA" id="ARBA00004651"/>
    </source>
</evidence>
<evidence type="ECO:0000256" key="7">
    <source>
        <dbReference type="RuleBase" id="RU363032"/>
    </source>
</evidence>
<organism evidence="9 10">
    <name type="scientific">Deinococcus marmoris</name>
    <dbReference type="NCBI Taxonomy" id="249408"/>
    <lineage>
        <taxon>Bacteria</taxon>
        <taxon>Thermotogati</taxon>
        <taxon>Deinococcota</taxon>
        <taxon>Deinococci</taxon>
        <taxon>Deinococcales</taxon>
        <taxon>Deinococcaceae</taxon>
        <taxon>Deinococcus</taxon>
    </lineage>
</organism>
<dbReference type="Gene3D" id="1.10.3720.10">
    <property type="entry name" value="MetI-like"/>
    <property type="match status" value="1"/>
</dbReference>
<dbReference type="Proteomes" id="UP000186607">
    <property type="component" value="Unassembled WGS sequence"/>
</dbReference>
<dbReference type="SUPFAM" id="SSF161098">
    <property type="entry name" value="MetI-like"/>
    <property type="match status" value="1"/>
</dbReference>
<dbReference type="Pfam" id="PF00528">
    <property type="entry name" value="BPD_transp_1"/>
    <property type="match status" value="1"/>
</dbReference>
<dbReference type="RefSeq" id="WP_083653688.1">
    <property type="nucleotide sequence ID" value="NZ_MSTI01000142.1"/>
</dbReference>
<dbReference type="PANTHER" id="PTHR30193:SF37">
    <property type="entry name" value="INNER MEMBRANE ABC TRANSPORTER PERMEASE PROTEIN YCJO"/>
    <property type="match status" value="1"/>
</dbReference>
<keyword evidence="6 7" id="KW-0472">Membrane</keyword>
<feature type="domain" description="ABC transmembrane type-1" evidence="8">
    <location>
        <begin position="83"/>
        <end position="297"/>
    </location>
</feature>
<evidence type="ECO:0000256" key="4">
    <source>
        <dbReference type="ARBA" id="ARBA00022692"/>
    </source>
</evidence>
<feature type="transmembrane region" description="Helical" evidence="7">
    <location>
        <begin position="120"/>
        <end position="140"/>
    </location>
</feature>
<dbReference type="GO" id="GO:0005886">
    <property type="term" value="C:plasma membrane"/>
    <property type="evidence" value="ECO:0007669"/>
    <property type="project" value="UniProtKB-SubCell"/>
</dbReference>
<dbReference type="PROSITE" id="PS50928">
    <property type="entry name" value="ABC_TM1"/>
    <property type="match status" value="1"/>
</dbReference>
<comment type="similarity">
    <text evidence="7">Belongs to the binding-protein-dependent transport system permease family.</text>
</comment>
<name>A0A1U7NU40_9DEIO</name>
<dbReference type="InterPro" id="IPR051393">
    <property type="entry name" value="ABC_transporter_permease"/>
</dbReference>
<keyword evidence="4 7" id="KW-0812">Transmembrane</keyword>
<keyword evidence="5 7" id="KW-1133">Transmembrane helix</keyword>
<dbReference type="InterPro" id="IPR035906">
    <property type="entry name" value="MetI-like_sf"/>
</dbReference>
<dbReference type="STRING" id="249408.BOO71_0011920"/>
<evidence type="ECO:0000259" key="8">
    <source>
        <dbReference type="PROSITE" id="PS50928"/>
    </source>
</evidence>
<gene>
    <name evidence="9" type="ORF">BOO71_0011920</name>
</gene>
<sequence length="308" mass="33443">MTVTQQGRTPARRASARRSTAASLAPYLFVLPAVFFVAVFLLAPMLYTFWQSFTDADGLRTPNLVGLRNYAELLTSSNFTLSLRNTLIWVVASVVLPVGLAFALALALERVVGGNFFRTALYLPSTLAAAAAGVLFSFIFDPTSGVLNAALGALGFSSLSQTEWLFRSPLNTWSMIATYTWQSVGANLMIFLIGLQSLPREPLEAAKIDGASGLKFPRLITLPLMTPYVTIAALMAAVNGFKVFDLIWVMTQGGPARSSETLAVTMYREGFILFHQGVSAAIAVVISLIALAFSYFYLRNVMDKESHV</sequence>
<comment type="caution">
    <text evidence="9">The sequence shown here is derived from an EMBL/GenBank/DDBJ whole genome shotgun (WGS) entry which is preliminary data.</text>
</comment>
<proteinExistence type="inferred from homology"/>
<keyword evidence="10" id="KW-1185">Reference proteome</keyword>
<keyword evidence="2 7" id="KW-0813">Transport</keyword>
<dbReference type="GO" id="GO:0055085">
    <property type="term" value="P:transmembrane transport"/>
    <property type="evidence" value="ECO:0007669"/>
    <property type="project" value="InterPro"/>
</dbReference>
<feature type="transmembrane region" description="Helical" evidence="7">
    <location>
        <begin position="87"/>
        <end position="108"/>
    </location>
</feature>
<evidence type="ECO:0000313" key="9">
    <source>
        <dbReference type="EMBL" id="OLV16430.1"/>
    </source>
</evidence>
<keyword evidence="3" id="KW-1003">Cell membrane</keyword>
<dbReference type="AlphaFoldDB" id="A0A1U7NU40"/>
<dbReference type="EMBL" id="MSTI01000142">
    <property type="protein sequence ID" value="OLV16430.1"/>
    <property type="molecule type" value="Genomic_DNA"/>
</dbReference>
<accession>A0A1U7NU40</accession>
<dbReference type="InterPro" id="IPR000515">
    <property type="entry name" value="MetI-like"/>
</dbReference>
<dbReference type="OrthoDB" id="9788108at2"/>
<feature type="transmembrane region" description="Helical" evidence="7">
    <location>
        <begin position="21"/>
        <end position="43"/>
    </location>
</feature>
<feature type="transmembrane region" description="Helical" evidence="7">
    <location>
        <begin position="178"/>
        <end position="198"/>
    </location>
</feature>
<feature type="transmembrane region" description="Helical" evidence="7">
    <location>
        <begin position="271"/>
        <end position="298"/>
    </location>
</feature>
<dbReference type="CDD" id="cd06261">
    <property type="entry name" value="TM_PBP2"/>
    <property type="match status" value="1"/>
</dbReference>
<protein>
    <submittedName>
        <fullName evidence="9">Binding-protein-dependent transport systems inner membrane component</fullName>
    </submittedName>
</protein>
<reference evidence="9 10" key="1">
    <citation type="submission" date="2017-01" db="EMBL/GenBank/DDBJ databases">
        <title>Genome Analysis of Deinococcus marmoris KOPRI26562.</title>
        <authorList>
            <person name="Kim J.H."/>
            <person name="Oh H.-M."/>
        </authorList>
    </citation>
    <scope>NUCLEOTIDE SEQUENCE [LARGE SCALE GENOMIC DNA]</scope>
    <source>
        <strain evidence="9 10">KOPRI26562</strain>
    </source>
</reference>
<dbReference type="SUPFAM" id="SSF160964">
    <property type="entry name" value="MalF N-terminal region-like"/>
    <property type="match status" value="1"/>
</dbReference>
<dbReference type="PANTHER" id="PTHR30193">
    <property type="entry name" value="ABC TRANSPORTER PERMEASE PROTEIN"/>
    <property type="match status" value="1"/>
</dbReference>
<evidence type="ECO:0000256" key="5">
    <source>
        <dbReference type="ARBA" id="ARBA00022989"/>
    </source>
</evidence>
<comment type="subcellular location">
    <subcellularLocation>
        <location evidence="1 7">Cell membrane</location>
        <topology evidence="1 7">Multi-pass membrane protein</topology>
    </subcellularLocation>
</comment>
<evidence type="ECO:0000256" key="3">
    <source>
        <dbReference type="ARBA" id="ARBA00022475"/>
    </source>
</evidence>
<evidence type="ECO:0000256" key="2">
    <source>
        <dbReference type="ARBA" id="ARBA00022448"/>
    </source>
</evidence>
<evidence type="ECO:0000256" key="6">
    <source>
        <dbReference type="ARBA" id="ARBA00023136"/>
    </source>
</evidence>
<evidence type="ECO:0000313" key="10">
    <source>
        <dbReference type="Proteomes" id="UP000186607"/>
    </source>
</evidence>